<sequence length="115" mass="11878">MTATSLSAIRASASVTSASVSTAGPVRFFSQATMSSACLPAAAQQQNLMVGYPRTPYSWASSVSSVASTFPRRTSEPSAFSVPAALANSGPRALQWPHHGASAGGSRNNNDTFRL</sequence>
<gene>
    <name evidence="2" type="ORF">EYF80_049540</name>
</gene>
<feature type="compositionally biased region" description="Polar residues" evidence="1">
    <location>
        <begin position="105"/>
        <end position="115"/>
    </location>
</feature>
<reference evidence="2 3" key="1">
    <citation type="submission" date="2019-03" db="EMBL/GenBank/DDBJ databases">
        <title>First draft genome of Liparis tanakae, snailfish: a comprehensive survey of snailfish specific genes.</title>
        <authorList>
            <person name="Kim W."/>
            <person name="Song I."/>
            <person name="Jeong J.-H."/>
            <person name="Kim D."/>
            <person name="Kim S."/>
            <person name="Ryu S."/>
            <person name="Song J.Y."/>
            <person name="Lee S.K."/>
        </authorList>
    </citation>
    <scope>NUCLEOTIDE SEQUENCE [LARGE SCALE GENOMIC DNA]</scope>
    <source>
        <tissue evidence="2">Muscle</tissue>
    </source>
</reference>
<keyword evidence="3" id="KW-1185">Reference proteome</keyword>
<accession>A0A4Z2FHP6</accession>
<name>A0A4Z2FHP6_9TELE</name>
<evidence type="ECO:0000313" key="3">
    <source>
        <dbReference type="Proteomes" id="UP000314294"/>
    </source>
</evidence>
<evidence type="ECO:0000313" key="2">
    <source>
        <dbReference type="EMBL" id="TNN40293.1"/>
    </source>
</evidence>
<dbReference type="OrthoDB" id="10661556at2759"/>
<proteinExistence type="predicted"/>
<dbReference type="EMBL" id="SRLO01001202">
    <property type="protein sequence ID" value="TNN40293.1"/>
    <property type="molecule type" value="Genomic_DNA"/>
</dbReference>
<comment type="caution">
    <text evidence="2">The sequence shown here is derived from an EMBL/GenBank/DDBJ whole genome shotgun (WGS) entry which is preliminary data.</text>
</comment>
<evidence type="ECO:0000256" key="1">
    <source>
        <dbReference type="SAM" id="MobiDB-lite"/>
    </source>
</evidence>
<protein>
    <submittedName>
        <fullName evidence="2">Uncharacterized protein</fullName>
    </submittedName>
</protein>
<dbReference type="Proteomes" id="UP000314294">
    <property type="component" value="Unassembled WGS sequence"/>
</dbReference>
<dbReference type="AlphaFoldDB" id="A0A4Z2FHP6"/>
<organism evidence="2 3">
    <name type="scientific">Liparis tanakae</name>
    <name type="common">Tanaka's snailfish</name>
    <dbReference type="NCBI Taxonomy" id="230148"/>
    <lineage>
        <taxon>Eukaryota</taxon>
        <taxon>Metazoa</taxon>
        <taxon>Chordata</taxon>
        <taxon>Craniata</taxon>
        <taxon>Vertebrata</taxon>
        <taxon>Euteleostomi</taxon>
        <taxon>Actinopterygii</taxon>
        <taxon>Neopterygii</taxon>
        <taxon>Teleostei</taxon>
        <taxon>Neoteleostei</taxon>
        <taxon>Acanthomorphata</taxon>
        <taxon>Eupercaria</taxon>
        <taxon>Perciformes</taxon>
        <taxon>Cottioidei</taxon>
        <taxon>Cottales</taxon>
        <taxon>Liparidae</taxon>
        <taxon>Liparis</taxon>
    </lineage>
</organism>
<feature type="region of interest" description="Disordered" evidence="1">
    <location>
        <begin position="91"/>
        <end position="115"/>
    </location>
</feature>